<accession>F0J9W0</accession>
<dbReference type="AlphaFoldDB" id="F0J9W0"/>
<organism evidence="2">
    <name type="scientific">Amblyomma variegatum</name>
    <name type="common">Tropical bont tick</name>
    <dbReference type="NCBI Taxonomy" id="34610"/>
    <lineage>
        <taxon>Eukaryota</taxon>
        <taxon>Metazoa</taxon>
        <taxon>Ecdysozoa</taxon>
        <taxon>Arthropoda</taxon>
        <taxon>Chelicerata</taxon>
        <taxon>Arachnida</taxon>
        <taxon>Acari</taxon>
        <taxon>Parasitiformes</taxon>
        <taxon>Ixodida</taxon>
        <taxon>Ixodoidea</taxon>
        <taxon>Ixodidae</taxon>
        <taxon>Amblyomminae</taxon>
        <taxon>Amblyomma</taxon>
    </lineage>
</organism>
<feature type="chain" id="PRO_5013197931" evidence="1">
    <location>
        <begin position="16"/>
        <end position="78"/>
    </location>
</feature>
<evidence type="ECO:0000313" key="2">
    <source>
        <dbReference type="EMBL" id="DAA34633.1"/>
    </source>
</evidence>
<name>F0J9W0_AMBVA</name>
<proteinExistence type="evidence at transcript level"/>
<protein>
    <submittedName>
        <fullName evidence="2">Hypothetical secreted protein 1449</fullName>
    </submittedName>
</protein>
<sequence>MFSFLLLAVPQAGAGKTMVVILSTAGDYCVTKLYTVLSLVKTSPRAWRSSFVQYSIHYIPLFCKQVHSLPVCCCVEKE</sequence>
<dbReference type="EMBL" id="BK007661">
    <property type="protein sequence ID" value="DAA34633.1"/>
    <property type="molecule type" value="mRNA"/>
</dbReference>
<reference evidence="2" key="1">
    <citation type="journal article" date="2011" name="BMC Genomics">
        <title>A further insight into the sialome of the tropical bont tick, Amblyomma variegatum.</title>
        <authorList>
            <person name="Ribeiro J.M."/>
            <person name="Anderson J.M."/>
            <person name="Manoukis N.C."/>
            <person name="Meng Z."/>
            <person name="Francishetti I.M."/>
        </authorList>
    </citation>
    <scope>NUCLEOTIDE SEQUENCE</scope>
    <source>
        <strain evidence="2">Amb_var-1449</strain>
        <tissue evidence="2">Salivary gland</tissue>
    </source>
</reference>
<evidence type="ECO:0000256" key="1">
    <source>
        <dbReference type="SAM" id="SignalP"/>
    </source>
</evidence>
<feature type="signal peptide" evidence="1">
    <location>
        <begin position="1"/>
        <end position="15"/>
    </location>
</feature>
<keyword evidence="1" id="KW-0732">Signal</keyword>